<keyword evidence="2" id="KW-1277">Toxin-antitoxin system</keyword>
<sequence length="93" mass="10874">MAVYRLSAAAERKLAEIYAYSLLNFGEAQADDYFYGLHTVFDLLAQNPQMGRSFRQYRRHEHGSHTVFYAQTDYGVLIVQIFHHNEDIDSRLD</sequence>
<proteinExistence type="inferred from homology"/>
<dbReference type="InterPro" id="IPR051803">
    <property type="entry name" value="TA_system_RelE-like_toxin"/>
</dbReference>
<dbReference type="PANTHER" id="PTHR33755:SF9">
    <property type="entry name" value="TOXIN PARE1"/>
    <property type="match status" value="1"/>
</dbReference>
<evidence type="ECO:0000256" key="2">
    <source>
        <dbReference type="ARBA" id="ARBA00022649"/>
    </source>
</evidence>
<name>A0A3G9G6N3_9CAUL</name>
<dbReference type="Gene3D" id="3.30.2310.20">
    <property type="entry name" value="RelE-like"/>
    <property type="match status" value="1"/>
</dbReference>
<dbReference type="OrthoDB" id="7173315at2"/>
<gene>
    <name evidence="4" type="ORF">EM6_2102</name>
</gene>
<evidence type="ECO:0000313" key="4">
    <source>
        <dbReference type="EMBL" id="BBF81501.1"/>
    </source>
</evidence>
<reference evidence="5" key="1">
    <citation type="journal article" date="2017" name="Biotechnol. Biofuels">
        <title>Evaluation of environmental bacterial communities as a factor affecting the growth of duckweed Lemna minor.</title>
        <authorList>
            <person name="Ishizawa H."/>
            <person name="Kuroda M."/>
            <person name="Morikawa M."/>
            <person name="Ike M."/>
        </authorList>
    </citation>
    <scope>NUCLEOTIDE SEQUENCE [LARGE SCALE GENOMIC DNA]</scope>
    <source>
        <strain evidence="5">M6</strain>
    </source>
</reference>
<evidence type="ECO:0000256" key="3">
    <source>
        <dbReference type="PIRNR" id="PIRNR029218"/>
    </source>
</evidence>
<dbReference type="InterPro" id="IPR028344">
    <property type="entry name" value="ParE1/4"/>
</dbReference>
<dbReference type="Proteomes" id="UP000278756">
    <property type="component" value="Chromosome 1"/>
</dbReference>
<reference evidence="5" key="2">
    <citation type="journal article" date="2017" name="Plant Physiol. Biochem.">
        <title>Differential oxidative and antioxidative response of duckweed Lemna minor toward plant growth promoting/inhibiting bacteria.</title>
        <authorList>
            <person name="Ishizawa H."/>
            <person name="Kuroda M."/>
            <person name="Morikawa M."/>
            <person name="Ike M."/>
        </authorList>
    </citation>
    <scope>NUCLEOTIDE SEQUENCE [LARGE SCALE GENOMIC DNA]</scope>
    <source>
        <strain evidence="5">M6</strain>
    </source>
</reference>
<protein>
    <recommendedName>
        <fullName evidence="3">Toxin</fullName>
    </recommendedName>
</protein>
<dbReference type="PIRSF" id="PIRSF029218">
    <property type="entry name" value="ParE"/>
    <property type="match status" value="1"/>
</dbReference>
<dbReference type="InterPro" id="IPR035093">
    <property type="entry name" value="RelE/ParE_toxin_dom_sf"/>
</dbReference>
<dbReference type="InterPro" id="IPR007712">
    <property type="entry name" value="RelE/ParE_toxin"/>
</dbReference>
<evidence type="ECO:0000256" key="1">
    <source>
        <dbReference type="ARBA" id="ARBA00006226"/>
    </source>
</evidence>
<dbReference type="RefSeq" id="WP_126422646.1">
    <property type="nucleotide sequence ID" value="NZ_AP018827.1"/>
</dbReference>
<evidence type="ECO:0000313" key="5">
    <source>
        <dbReference type="Proteomes" id="UP000278756"/>
    </source>
</evidence>
<accession>A0A3G9G6N3</accession>
<dbReference type="PANTHER" id="PTHR33755">
    <property type="entry name" value="TOXIN PARE1-RELATED"/>
    <property type="match status" value="1"/>
</dbReference>
<dbReference type="Pfam" id="PF05016">
    <property type="entry name" value="ParE_toxin"/>
    <property type="match status" value="1"/>
</dbReference>
<dbReference type="AlphaFoldDB" id="A0A3G9G6N3"/>
<dbReference type="EMBL" id="AP018827">
    <property type="protein sequence ID" value="BBF81501.1"/>
    <property type="molecule type" value="Genomic_DNA"/>
</dbReference>
<organism evidence="4 5">
    <name type="scientific">Asticcacaulis excentricus</name>
    <dbReference type="NCBI Taxonomy" id="78587"/>
    <lineage>
        <taxon>Bacteria</taxon>
        <taxon>Pseudomonadati</taxon>
        <taxon>Pseudomonadota</taxon>
        <taxon>Alphaproteobacteria</taxon>
        <taxon>Caulobacterales</taxon>
        <taxon>Caulobacteraceae</taxon>
        <taxon>Asticcacaulis</taxon>
    </lineage>
</organism>
<comment type="similarity">
    <text evidence="1 3">Belongs to the RelE toxin family.</text>
</comment>